<feature type="domain" description="Peptidase M11 gametolysin" evidence="3">
    <location>
        <begin position="164"/>
        <end position="477"/>
    </location>
</feature>
<gene>
    <name evidence="4" type="ORF">VaNZ11_008696</name>
</gene>
<protein>
    <recommendedName>
        <fullName evidence="3">Peptidase M11 gametolysin domain-containing protein</fullName>
    </recommendedName>
</protein>
<sequence length="638" mass="70447">MACCDHLLVSMISCDQLLVSVLPWRRRGPSAAMFLAPMVLVALLLLSLPMLGANGQDLQSNESGGGLVTGTISLLELTRAQNFGDPIYYVNEVEGKIYRLVFCAGMSRDVIVIGIPVTVRYDKIENGVMYSCSVPMRNEDQQGPQHQRRALLGESITTPLEPRVLIYITTFCGYNQPAAATAESIVDLFYVGNNTWGNRDIATYFRTCSYGKVNIYPSKVKILGPVQVPCNGTLKQPHPFSGSTFNTNNCYANDNLYKWHVWLDSWAAANHGINANDYHHRIIILPAYFAFRIPDCGGFLGAATSGKWTWFTPTAANAWGTGLMWWDGSNFGDHETVLHEFGHAYGLAHANVPGGCYTHDQCDWTCAMGSYGGQGIRCFNAPHNWQIGWGKSVLQLNDEGLPYGNAKEIFVPPQLSAVSSFVIISTSDMPANQRLFISARLNVYMYDLPYAWYNDGKSYITIHTYNGTENMSYIATMIVGEIQAGATWRDNFSSIVVRFNSWQTDTGAKVTLCRRRANTENNCYDDIDDDCDFLTDAEDPDCDIGGSRDGGVKRTPVSVGEPSSAPVSARLRPPPPPPRALPPRPSPKPKMPAPLPPNPRPPPSPRPRRNPSPPRKPSYPRPPHPPRLVRSPPAGRGR</sequence>
<keyword evidence="2" id="KW-0812">Transmembrane</keyword>
<dbReference type="InterPro" id="IPR024079">
    <property type="entry name" value="MetalloPept_cat_dom_sf"/>
</dbReference>
<keyword evidence="2" id="KW-1133">Transmembrane helix</keyword>
<feature type="transmembrane region" description="Helical" evidence="2">
    <location>
        <begin position="31"/>
        <end position="51"/>
    </location>
</feature>
<organism evidence="4 5">
    <name type="scientific">Volvox africanus</name>
    <dbReference type="NCBI Taxonomy" id="51714"/>
    <lineage>
        <taxon>Eukaryota</taxon>
        <taxon>Viridiplantae</taxon>
        <taxon>Chlorophyta</taxon>
        <taxon>core chlorophytes</taxon>
        <taxon>Chlorophyceae</taxon>
        <taxon>CS clade</taxon>
        <taxon>Chlamydomonadales</taxon>
        <taxon>Volvocaceae</taxon>
        <taxon>Volvox</taxon>
    </lineage>
</organism>
<proteinExistence type="predicted"/>
<feature type="compositionally biased region" description="Pro residues" evidence="1">
    <location>
        <begin position="572"/>
        <end position="626"/>
    </location>
</feature>
<feature type="compositionally biased region" description="Low complexity" evidence="1">
    <location>
        <begin position="628"/>
        <end position="638"/>
    </location>
</feature>
<dbReference type="Proteomes" id="UP001165090">
    <property type="component" value="Unassembled WGS sequence"/>
</dbReference>
<feature type="compositionally biased region" description="Low complexity" evidence="1">
    <location>
        <begin position="562"/>
        <end position="571"/>
    </location>
</feature>
<dbReference type="Pfam" id="PF05548">
    <property type="entry name" value="Peptidase_M11"/>
    <property type="match status" value="1"/>
</dbReference>
<dbReference type="EMBL" id="BSDZ01000023">
    <property type="protein sequence ID" value="GLI65215.1"/>
    <property type="molecule type" value="Genomic_DNA"/>
</dbReference>
<evidence type="ECO:0000313" key="4">
    <source>
        <dbReference type="EMBL" id="GLI65215.1"/>
    </source>
</evidence>
<evidence type="ECO:0000259" key="3">
    <source>
        <dbReference type="Pfam" id="PF05548"/>
    </source>
</evidence>
<feature type="region of interest" description="Disordered" evidence="1">
    <location>
        <begin position="542"/>
        <end position="638"/>
    </location>
</feature>
<accession>A0ABQ5S5R4</accession>
<keyword evidence="5" id="KW-1185">Reference proteome</keyword>
<evidence type="ECO:0000313" key="5">
    <source>
        <dbReference type="Proteomes" id="UP001165090"/>
    </source>
</evidence>
<dbReference type="Gene3D" id="3.40.390.10">
    <property type="entry name" value="Collagenase (Catalytic Domain)"/>
    <property type="match status" value="1"/>
</dbReference>
<evidence type="ECO:0000256" key="2">
    <source>
        <dbReference type="SAM" id="Phobius"/>
    </source>
</evidence>
<keyword evidence="2" id="KW-0472">Membrane</keyword>
<comment type="caution">
    <text evidence="4">The sequence shown here is derived from an EMBL/GenBank/DDBJ whole genome shotgun (WGS) entry which is preliminary data.</text>
</comment>
<reference evidence="4 5" key="1">
    <citation type="journal article" date="2023" name="IScience">
        <title>Expanded male sex-determining region conserved during the evolution of homothallism in the green alga Volvox.</title>
        <authorList>
            <person name="Yamamoto K."/>
            <person name="Matsuzaki R."/>
            <person name="Mahakham W."/>
            <person name="Heman W."/>
            <person name="Sekimoto H."/>
            <person name="Kawachi M."/>
            <person name="Minakuchi Y."/>
            <person name="Toyoda A."/>
            <person name="Nozaki H."/>
        </authorList>
    </citation>
    <scope>NUCLEOTIDE SEQUENCE [LARGE SCALE GENOMIC DNA]</scope>
    <source>
        <strain evidence="4 5">NIES-4468</strain>
    </source>
</reference>
<evidence type="ECO:0000256" key="1">
    <source>
        <dbReference type="SAM" id="MobiDB-lite"/>
    </source>
</evidence>
<dbReference type="InterPro" id="IPR008752">
    <property type="entry name" value="Peptidase_M11"/>
</dbReference>
<name>A0ABQ5S5R4_9CHLO</name>